<evidence type="ECO:0000259" key="6">
    <source>
        <dbReference type="Pfam" id="PF00149"/>
    </source>
</evidence>
<evidence type="ECO:0000256" key="5">
    <source>
        <dbReference type="ARBA" id="ARBA00023211"/>
    </source>
</evidence>
<keyword evidence="8" id="KW-1185">Reference proteome</keyword>
<evidence type="ECO:0000313" key="8">
    <source>
        <dbReference type="Proteomes" id="UP000245695"/>
    </source>
</evidence>
<reference evidence="7 8" key="1">
    <citation type="submission" date="2014-09" db="EMBL/GenBank/DDBJ databases">
        <authorList>
            <person name="Hornung B.V."/>
        </authorList>
    </citation>
    <scope>NUCLEOTIDE SEQUENCE [LARGE SCALE GENOMIC DNA]</scope>
    <source>
        <strain evidence="7 8">FRIFI</strain>
    </source>
</reference>
<dbReference type="InterPro" id="IPR004843">
    <property type="entry name" value="Calcineurin-like_PHP"/>
</dbReference>
<name>A0A2P2BMW5_9FIRM</name>
<gene>
    <name evidence="7" type="ORF">FRIFI_0210</name>
</gene>
<dbReference type="InterPro" id="IPR043461">
    <property type="entry name" value="LpxH-like"/>
</dbReference>
<keyword evidence="4" id="KW-0472">Membrane</keyword>
<dbReference type="KEGG" id="rhom:FRIFI_0210"/>
<evidence type="ECO:0000256" key="4">
    <source>
        <dbReference type="ARBA" id="ARBA00023136"/>
    </source>
</evidence>
<evidence type="ECO:0000256" key="2">
    <source>
        <dbReference type="ARBA" id="ARBA00022519"/>
    </source>
</evidence>
<dbReference type="PANTHER" id="PTHR34990:SF2">
    <property type="entry name" value="BLL8164 PROTEIN"/>
    <property type="match status" value="1"/>
</dbReference>
<keyword evidence="1" id="KW-1003">Cell membrane</keyword>
<dbReference type="Gene3D" id="3.60.21.10">
    <property type="match status" value="1"/>
</dbReference>
<dbReference type="GO" id="GO:0008758">
    <property type="term" value="F:UDP-2,3-diacylglucosamine hydrolase activity"/>
    <property type="evidence" value="ECO:0007669"/>
    <property type="project" value="TreeGrafter"/>
</dbReference>
<dbReference type="PANTHER" id="PTHR34990">
    <property type="entry name" value="UDP-2,3-DIACYLGLUCOSAMINE HYDROLASE-RELATED"/>
    <property type="match status" value="1"/>
</dbReference>
<dbReference type="EMBL" id="LN650648">
    <property type="protein sequence ID" value="CEI71761.1"/>
    <property type="molecule type" value="Genomic_DNA"/>
</dbReference>
<organism evidence="7 8">
    <name type="scientific">Romboutsia hominis</name>
    <dbReference type="NCBI Taxonomy" id="1507512"/>
    <lineage>
        <taxon>Bacteria</taxon>
        <taxon>Bacillati</taxon>
        <taxon>Bacillota</taxon>
        <taxon>Clostridia</taxon>
        <taxon>Peptostreptococcales</taxon>
        <taxon>Peptostreptococcaceae</taxon>
        <taxon>Romboutsia</taxon>
    </lineage>
</organism>
<keyword evidence="3" id="KW-0479">Metal-binding</keyword>
<proteinExistence type="predicted"/>
<dbReference type="GO" id="GO:0009245">
    <property type="term" value="P:lipid A biosynthetic process"/>
    <property type="evidence" value="ECO:0007669"/>
    <property type="project" value="TreeGrafter"/>
</dbReference>
<dbReference type="Pfam" id="PF00149">
    <property type="entry name" value="Metallophos"/>
    <property type="match status" value="1"/>
</dbReference>
<accession>A0A2P2BMW5</accession>
<keyword evidence="2" id="KW-0997">Cell inner membrane</keyword>
<evidence type="ECO:0000313" key="7">
    <source>
        <dbReference type="EMBL" id="CEI71761.1"/>
    </source>
</evidence>
<dbReference type="GO" id="GO:0016020">
    <property type="term" value="C:membrane"/>
    <property type="evidence" value="ECO:0007669"/>
    <property type="project" value="GOC"/>
</dbReference>
<evidence type="ECO:0000256" key="3">
    <source>
        <dbReference type="ARBA" id="ARBA00022723"/>
    </source>
</evidence>
<dbReference type="AlphaFoldDB" id="A0A2P2BMW5"/>
<sequence length="305" mass="36036">MSIYKRLSKIYENSKVIPYDYSSKFVIMSDCHRGSGNLGDNFIKNQYIFFAALNDYYKKGFTYIELGDGDELWENRSMEQIMEVHSSTFELLSKFYESNRMYMIYGNHDMQKSYTEFLECHYKGYYCGIRKDIFSLFNYIRAYEGIILENEDNNQYRTFLVHGHQGDLINDRLWKLGRFLVRYIWRPLEIWGFNDPTRAAKNYKKKNRIERQLMAWSKENNIMLIAGHTHRPSFANLDEAMYFNSGSCIHPTAITAIEIECGCISLVKWSVMTGEDSSMYVGKKVLKGPVKLEDYFVRNLKVESF</sequence>
<feature type="domain" description="Calcineurin-like phosphoesterase" evidence="6">
    <location>
        <begin position="24"/>
        <end position="232"/>
    </location>
</feature>
<dbReference type="Proteomes" id="UP000245695">
    <property type="component" value="Chromosome 1"/>
</dbReference>
<protein>
    <submittedName>
        <fullName evidence="7">Ser/Thr phosphatase protein</fullName>
    </submittedName>
</protein>
<dbReference type="SUPFAM" id="SSF56300">
    <property type="entry name" value="Metallo-dependent phosphatases"/>
    <property type="match status" value="1"/>
</dbReference>
<evidence type="ECO:0000256" key="1">
    <source>
        <dbReference type="ARBA" id="ARBA00022475"/>
    </source>
</evidence>
<keyword evidence="5" id="KW-0464">Manganese</keyword>
<dbReference type="InterPro" id="IPR029052">
    <property type="entry name" value="Metallo-depent_PP-like"/>
</dbReference>
<dbReference type="GO" id="GO:0046872">
    <property type="term" value="F:metal ion binding"/>
    <property type="evidence" value="ECO:0007669"/>
    <property type="project" value="UniProtKB-KW"/>
</dbReference>